<sequence>MRVELLVVSDCPNEAPAYERLRRALDDTGRSDTLIMVRTLTEDSIGSAAAFAGSPTVLIDGVDPFAEQATPAANLSCRVYRSADGVSGAPSLDELRRVVRR</sequence>
<proteinExistence type="predicted"/>
<dbReference type="EMBL" id="CP053564">
    <property type="protein sequence ID" value="QJY46274.1"/>
    <property type="molecule type" value="Genomic_DNA"/>
</dbReference>
<evidence type="ECO:0000313" key="1">
    <source>
        <dbReference type="EMBL" id="QJY46274.1"/>
    </source>
</evidence>
<keyword evidence="2" id="KW-1185">Reference proteome</keyword>
<name>A0A6M6JEC6_9PSEU</name>
<dbReference type="Proteomes" id="UP000505377">
    <property type="component" value="Chromosome"/>
</dbReference>
<evidence type="ECO:0000313" key="2">
    <source>
        <dbReference type="Proteomes" id="UP000505377"/>
    </source>
</evidence>
<dbReference type="KEGG" id="pbro:HOP40_11050"/>
<organism evidence="1 2">
    <name type="scientific">Pseudonocardia broussonetiae</name>
    <dbReference type="NCBI Taxonomy" id="2736640"/>
    <lineage>
        <taxon>Bacteria</taxon>
        <taxon>Bacillati</taxon>
        <taxon>Actinomycetota</taxon>
        <taxon>Actinomycetes</taxon>
        <taxon>Pseudonocardiales</taxon>
        <taxon>Pseudonocardiaceae</taxon>
        <taxon>Pseudonocardia</taxon>
    </lineage>
</organism>
<protein>
    <recommendedName>
        <fullName evidence="3">Thioredoxin family protein</fullName>
    </recommendedName>
</protein>
<gene>
    <name evidence="1" type="ORF">HOP40_11050</name>
</gene>
<accession>A0A6M6JEC6</accession>
<reference evidence="1 2" key="1">
    <citation type="submission" date="2020-05" db="EMBL/GenBank/DDBJ databases">
        <authorList>
            <person name="Mo P."/>
        </authorList>
    </citation>
    <scope>NUCLEOTIDE SEQUENCE [LARGE SCALE GENOMIC DNA]</scope>
    <source>
        <strain evidence="1 2">Gen01</strain>
    </source>
</reference>
<evidence type="ECO:0008006" key="3">
    <source>
        <dbReference type="Google" id="ProtNLM"/>
    </source>
</evidence>
<dbReference type="AlphaFoldDB" id="A0A6M6JEC6"/>
<dbReference type="RefSeq" id="WP_172157379.1">
    <property type="nucleotide sequence ID" value="NZ_CP053564.1"/>
</dbReference>